<organism evidence="1 2">
    <name type="scientific">Halomonas tibetensis</name>
    <dbReference type="NCBI Taxonomy" id="2259590"/>
    <lineage>
        <taxon>Bacteria</taxon>
        <taxon>Pseudomonadati</taxon>
        <taxon>Pseudomonadota</taxon>
        <taxon>Gammaproteobacteria</taxon>
        <taxon>Oceanospirillales</taxon>
        <taxon>Halomonadaceae</taxon>
        <taxon>Halomonas</taxon>
    </lineage>
</organism>
<comment type="caution">
    <text evidence="1">The sequence shown here is derived from an EMBL/GenBank/DDBJ whole genome shotgun (WGS) entry which is preliminary data.</text>
</comment>
<dbReference type="EMBL" id="JBHRSQ010000039">
    <property type="protein sequence ID" value="MFC2993497.1"/>
    <property type="molecule type" value="Genomic_DNA"/>
</dbReference>
<keyword evidence="2" id="KW-1185">Reference proteome</keyword>
<accession>A0ABV7B7Q8</accession>
<proteinExistence type="predicted"/>
<sequence length="320" mass="35339">MQQGLASAVKRQHEITPTEGGKLRIPRGFLTPGFITAATSLGHTYRVTGIEFANPGSHQGYFSALQVPFMLFGADDFAMARPNRGSRYSPMQMLENAADVDRATTETADCIRHHTGDLPGIGRLCNVIGELHDNVRAHANGAGFSMAQLWSYKGQYDVIEFAVVDAGKGFFRECQRRAVPGVTDHVSAIDWCLRKEHSTKDIDHEDFAQQQPEDAMGNPFGQATDVMYRHDGNHHQGLGLDQLMNLVRHYDGELWIASGDTLLSSTPATRAEYEFGSYAAVPHWQGVAIACRLKLSELGKNIEEEPLSDDVQSILDDMTF</sequence>
<name>A0ABV7B7Q8_9GAMM</name>
<protein>
    <submittedName>
        <fullName evidence="1">Uncharacterized protein</fullName>
    </submittedName>
</protein>
<gene>
    <name evidence="1" type="ORF">ACFODV_15865</name>
</gene>
<evidence type="ECO:0000313" key="1">
    <source>
        <dbReference type="EMBL" id="MFC2993497.1"/>
    </source>
</evidence>
<dbReference type="Proteomes" id="UP001595386">
    <property type="component" value="Unassembled WGS sequence"/>
</dbReference>
<reference evidence="2" key="1">
    <citation type="journal article" date="2019" name="Int. J. Syst. Evol. Microbiol.">
        <title>The Global Catalogue of Microorganisms (GCM) 10K type strain sequencing project: providing services to taxonomists for standard genome sequencing and annotation.</title>
        <authorList>
            <consortium name="The Broad Institute Genomics Platform"/>
            <consortium name="The Broad Institute Genome Sequencing Center for Infectious Disease"/>
            <person name="Wu L."/>
            <person name="Ma J."/>
        </authorList>
    </citation>
    <scope>NUCLEOTIDE SEQUENCE [LARGE SCALE GENOMIC DNA]</scope>
    <source>
        <strain evidence="2">KCTC 52660</strain>
    </source>
</reference>
<evidence type="ECO:0000313" key="2">
    <source>
        <dbReference type="Proteomes" id="UP001595386"/>
    </source>
</evidence>
<dbReference type="RefSeq" id="WP_379761177.1">
    <property type="nucleotide sequence ID" value="NZ_JBHRSQ010000039.1"/>
</dbReference>